<evidence type="ECO:0000313" key="5">
    <source>
        <dbReference type="Proteomes" id="UP000075903"/>
    </source>
</evidence>
<feature type="compositionally biased region" description="Low complexity" evidence="2">
    <location>
        <begin position="788"/>
        <end position="806"/>
    </location>
</feature>
<feature type="region of interest" description="Disordered" evidence="2">
    <location>
        <begin position="1004"/>
        <end position="1027"/>
    </location>
</feature>
<feature type="compositionally biased region" description="Gly residues" evidence="2">
    <location>
        <begin position="357"/>
        <end position="367"/>
    </location>
</feature>
<feature type="compositionally biased region" description="Acidic residues" evidence="2">
    <location>
        <begin position="62"/>
        <end position="75"/>
    </location>
</feature>
<keyword evidence="5" id="KW-1185">Reference proteome</keyword>
<reference evidence="4" key="1">
    <citation type="submission" date="2020-05" db="UniProtKB">
        <authorList>
            <consortium name="EnsemblMetazoa"/>
        </authorList>
    </citation>
    <scope>IDENTIFICATION</scope>
    <source>
        <strain evidence="4">MAF</strain>
    </source>
</reference>
<dbReference type="STRING" id="30066.A0A182VAV9"/>
<feature type="compositionally biased region" description="Low complexity" evidence="2">
    <location>
        <begin position="149"/>
        <end position="162"/>
    </location>
</feature>
<feature type="region of interest" description="Disordered" evidence="2">
    <location>
        <begin position="1077"/>
        <end position="1121"/>
    </location>
</feature>
<evidence type="ECO:0000313" key="4">
    <source>
        <dbReference type="EnsemblMetazoa" id="AMEM011827-PA"/>
    </source>
</evidence>
<feature type="compositionally biased region" description="Basic and acidic residues" evidence="2">
    <location>
        <begin position="109"/>
        <end position="118"/>
    </location>
</feature>
<dbReference type="Pfam" id="PF25541">
    <property type="entry name" value="TBCA_PH"/>
    <property type="match status" value="1"/>
</dbReference>
<feature type="coiled-coil region" evidence="1">
    <location>
        <begin position="499"/>
        <end position="526"/>
    </location>
</feature>
<organism evidence="4 5">
    <name type="scientific">Anopheles merus</name>
    <name type="common">Mosquito</name>
    <dbReference type="NCBI Taxonomy" id="30066"/>
    <lineage>
        <taxon>Eukaryota</taxon>
        <taxon>Metazoa</taxon>
        <taxon>Ecdysozoa</taxon>
        <taxon>Arthropoda</taxon>
        <taxon>Hexapoda</taxon>
        <taxon>Insecta</taxon>
        <taxon>Pterygota</taxon>
        <taxon>Neoptera</taxon>
        <taxon>Endopterygota</taxon>
        <taxon>Diptera</taxon>
        <taxon>Nematocera</taxon>
        <taxon>Culicoidea</taxon>
        <taxon>Culicidae</taxon>
        <taxon>Anophelinae</taxon>
        <taxon>Anopheles</taxon>
    </lineage>
</organism>
<evidence type="ECO:0000259" key="3">
    <source>
        <dbReference type="Pfam" id="PF25541"/>
    </source>
</evidence>
<accession>A0A182VAV9</accession>
<feature type="compositionally biased region" description="Low complexity" evidence="2">
    <location>
        <begin position="849"/>
        <end position="860"/>
    </location>
</feature>
<dbReference type="AlphaFoldDB" id="A0A182VAV9"/>
<feature type="region of interest" description="Disordered" evidence="2">
    <location>
        <begin position="1"/>
        <end position="75"/>
    </location>
</feature>
<dbReference type="InterPro" id="IPR057971">
    <property type="entry name" value="PKHA4-7_TBCA"/>
</dbReference>
<name>A0A182VAV9_ANOME</name>
<feature type="compositionally biased region" description="Polar residues" evidence="2">
    <location>
        <begin position="322"/>
        <end position="336"/>
    </location>
</feature>
<dbReference type="PANTHER" id="PTHR12752:SF9">
    <property type="entry name" value="KRAMER, ISOFORM I"/>
    <property type="match status" value="1"/>
</dbReference>
<feature type="compositionally biased region" description="Polar residues" evidence="2">
    <location>
        <begin position="132"/>
        <end position="144"/>
    </location>
</feature>
<dbReference type="PANTHER" id="PTHR12752">
    <property type="entry name" value="PHOSPHOINOSITOL 3-PHOSPHATE-BINDING PROTEIN"/>
    <property type="match status" value="1"/>
</dbReference>
<dbReference type="Proteomes" id="UP000075903">
    <property type="component" value="Unassembled WGS sequence"/>
</dbReference>
<keyword evidence="1" id="KW-0175">Coiled coil</keyword>
<feature type="coiled-coil region" evidence="1">
    <location>
        <begin position="394"/>
        <end position="421"/>
    </location>
</feature>
<dbReference type="VEuPathDB" id="VectorBase:AMEM21_004046"/>
<feature type="compositionally biased region" description="Basic residues" evidence="2">
    <location>
        <begin position="885"/>
        <end position="905"/>
    </location>
</feature>
<feature type="region of interest" description="Disordered" evidence="2">
    <location>
        <begin position="788"/>
        <end position="807"/>
    </location>
</feature>
<feature type="region of interest" description="Disordered" evidence="2">
    <location>
        <begin position="322"/>
        <end position="378"/>
    </location>
</feature>
<feature type="compositionally biased region" description="Basic and acidic residues" evidence="2">
    <location>
        <begin position="1087"/>
        <end position="1096"/>
    </location>
</feature>
<evidence type="ECO:0000256" key="2">
    <source>
        <dbReference type="SAM" id="MobiDB-lite"/>
    </source>
</evidence>
<proteinExistence type="predicted"/>
<feature type="domain" description="Pleckstrin homology" evidence="3">
    <location>
        <begin position="480"/>
        <end position="597"/>
    </location>
</feature>
<feature type="coiled-coil region" evidence="1">
    <location>
        <begin position="567"/>
        <end position="594"/>
    </location>
</feature>
<feature type="region of interest" description="Disordered" evidence="2">
    <location>
        <begin position="109"/>
        <end position="184"/>
    </location>
</feature>
<dbReference type="VEuPathDB" id="VectorBase:AMEM011827"/>
<dbReference type="EnsemblMetazoa" id="AMEM011827-RA">
    <property type="protein sequence ID" value="AMEM011827-PA"/>
    <property type="gene ID" value="AMEM011827"/>
</dbReference>
<feature type="compositionally biased region" description="Low complexity" evidence="2">
    <location>
        <begin position="872"/>
        <end position="884"/>
    </location>
</feature>
<feature type="compositionally biased region" description="Polar residues" evidence="2">
    <location>
        <begin position="1077"/>
        <end position="1086"/>
    </location>
</feature>
<feature type="compositionally biased region" description="Gly residues" evidence="2">
    <location>
        <begin position="1010"/>
        <end position="1019"/>
    </location>
</feature>
<feature type="region of interest" description="Disordered" evidence="2">
    <location>
        <begin position="841"/>
        <end position="912"/>
    </location>
</feature>
<sequence>MHALTQSFYADPAGTGGGEGNARRMLRKDAGTDRNGPPIAQEVEQGKSAGLETMIERQAEAEQTDDVDDDDDGVYEDSLVNHASVSASPNLSVDANVYENSFIKAPNERKSVERDLEQSKQFSDRGGLLRPATNNHSNDSSDQLPSDKGSGSSVINGSGNNNPSLDDNPLHIMEKGGSSSNKHDQQLQSYVPVYKHSITSLGIKSLHSGSSNVSSGATASISVRNVFNLPKVALTVKPDPSDPAYLQAVAKGAGTPGSSYYEGMMMGAAAADFYASDKYIRPDISFESTHDLYTQAQLQRAQELNLQQHYQLQNIDRSLATMQDQQQLPQDASPQSPMAGRPDGPAHWSATSTTAGGAAGNEPGGYMNGRMNREASSERLDAKNLIRTAEGNRKADSLARLDALKQQLTELEKQYEKEKPLINLVDNMVKLGSLYRGPVGGKKQLQSPESATLDRLEFNQRMQERRLLQEEQRQWDRTSPNHVELQSKVQQLYQIDKLMQEESGTLQALQRDKENLEKALATLKTHVLNREGGNMPMAMDTARQQQHTLERELTRVHQLLAANSKKLEKTVSTNARLEQELLVLRQKLQASREHRSMHSVFDSASPMDNQYMPGSVTAVLESELKRAKLLVGDMQRQRQELGQAEIKTVRIVKRESERRMRDKEKNDRNLALSLDQVLEEEAQLMEDYQRSKSLPRGYETHELFVQGHESGSDGVTGSLDGNKLMSDYYSSVVASTNGNSYPVSLIDRQADLYTGNFDGGLQSKYLSNDGSRVSGVGSVSSYQSSYLGSVGSTGSTTGMSTSSLSGLKRKTESIQSLTHADAELDPVFQSEAAKQIINEMATGGNMTVGENSGDSSGSGETKATSSMKDDQQYQQQQRQQAQQNRQRRAVPKDKRRHHTAPHHVNAKSIELMHSENDMNKNNVNWRARDDVDLEVTIRPRSNAPDVVRSALGPREKISEHTIDKLLAAPSKILIPERYVPEQTPELSPEEKRRRQEKVEAIKKMLSDTPIGGGAGGSNEAGGLNPVPNAEKKQREHLIQLNQILAQQVMQMSKIVAEDSSAVLPSKIKRKCNAQFSTAANASGSSKPNDDRDHYESDLEDYDTDSPAEPLPLYQQRENYFT</sequence>
<evidence type="ECO:0000256" key="1">
    <source>
        <dbReference type="SAM" id="Coils"/>
    </source>
</evidence>
<protein>
    <recommendedName>
        <fullName evidence="3">Pleckstrin homology domain-containing protein</fullName>
    </recommendedName>
</protein>